<dbReference type="Gene3D" id="3.40.190.10">
    <property type="entry name" value="Periplasmic binding protein-like II"/>
    <property type="match status" value="1"/>
</dbReference>
<dbReference type="Gene3D" id="3.40.190.150">
    <property type="entry name" value="Bordetella uptake gene, domain 1"/>
    <property type="match status" value="1"/>
</dbReference>
<protein>
    <submittedName>
        <fullName evidence="3">Tripartite tricarboxylate transporter substrate binding protein</fullName>
    </submittedName>
</protein>
<evidence type="ECO:0000313" key="4">
    <source>
        <dbReference type="Proteomes" id="UP001138709"/>
    </source>
</evidence>
<dbReference type="PANTHER" id="PTHR42928:SF5">
    <property type="entry name" value="BLR1237 PROTEIN"/>
    <property type="match status" value="1"/>
</dbReference>
<feature type="chain" id="PRO_5040888322" evidence="2">
    <location>
        <begin position="25"/>
        <end position="323"/>
    </location>
</feature>
<dbReference type="InterPro" id="IPR005064">
    <property type="entry name" value="BUG"/>
</dbReference>
<reference evidence="3" key="1">
    <citation type="submission" date="2020-01" db="EMBL/GenBank/DDBJ databases">
        <authorList>
            <person name="Rat A."/>
        </authorList>
    </citation>
    <scope>NUCLEOTIDE SEQUENCE</scope>
    <source>
        <strain evidence="3">LMG 31228</strain>
    </source>
</reference>
<evidence type="ECO:0000256" key="1">
    <source>
        <dbReference type="ARBA" id="ARBA00006987"/>
    </source>
</evidence>
<accession>A0A9X9XB16</accession>
<reference evidence="3" key="2">
    <citation type="journal article" date="2021" name="Syst. Appl. Microbiol.">
        <title>Roseomonas hellenica sp. nov., isolated from roots of wild-growing Alkanna tinctoria.</title>
        <authorList>
            <person name="Rat A."/>
            <person name="Naranjo H.D."/>
            <person name="Lebbe L."/>
            <person name="Cnockaert M."/>
            <person name="Krigas N."/>
            <person name="Grigoriadou K."/>
            <person name="Maloupa E."/>
            <person name="Willems A."/>
        </authorList>
    </citation>
    <scope>NUCLEOTIDE SEQUENCE</scope>
    <source>
        <strain evidence="3">LMG 31228</strain>
    </source>
</reference>
<comment type="caution">
    <text evidence="3">The sequence shown here is derived from an EMBL/GenBank/DDBJ whole genome shotgun (WGS) entry which is preliminary data.</text>
</comment>
<evidence type="ECO:0000256" key="2">
    <source>
        <dbReference type="SAM" id="SignalP"/>
    </source>
</evidence>
<evidence type="ECO:0000313" key="3">
    <source>
        <dbReference type="EMBL" id="MBR0680902.1"/>
    </source>
</evidence>
<dbReference type="RefSeq" id="WP_211846432.1">
    <property type="nucleotide sequence ID" value="NZ_JAAEDL010000008.1"/>
</dbReference>
<organism evidence="3 4">
    <name type="scientific">Neoroseomonas eburnea</name>
    <dbReference type="NCBI Taxonomy" id="1346889"/>
    <lineage>
        <taxon>Bacteria</taxon>
        <taxon>Pseudomonadati</taxon>
        <taxon>Pseudomonadota</taxon>
        <taxon>Alphaproteobacteria</taxon>
        <taxon>Acetobacterales</taxon>
        <taxon>Acetobacteraceae</taxon>
        <taxon>Neoroseomonas</taxon>
    </lineage>
</organism>
<name>A0A9X9XB16_9PROT</name>
<dbReference type="EMBL" id="JAAEDL010000008">
    <property type="protein sequence ID" value="MBR0680902.1"/>
    <property type="molecule type" value="Genomic_DNA"/>
</dbReference>
<gene>
    <name evidence="3" type="ORF">GXW74_10415</name>
</gene>
<keyword evidence="4" id="KW-1185">Reference proteome</keyword>
<dbReference type="PIRSF" id="PIRSF017082">
    <property type="entry name" value="YflP"/>
    <property type="match status" value="1"/>
</dbReference>
<comment type="similarity">
    <text evidence="1">Belongs to the UPF0065 (bug) family.</text>
</comment>
<dbReference type="SUPFAM" id="SSF53850">
    <property type="entry name" value="Periplasmic binding protein-like II"/>
    <property type="match status" value="1"/>
</dbReference>
<dbReference type="CDD" id="cd07012">
    <property type="entry name" value="PBP2_Bug_TTT"/>
    <property type="match status" value="1"/>
</dbReference>
<proteinExistence type="inferred from homology"/>
<dbReference type="Proteomes" id="UP001138709">
    <property type="component" value="Unassembled WGS sequence"/>
</dbReference>
<dbReference type="InterPro" id="IPR042100">
    <property type="entry name" value="Bug_dom1"/>
</dbReference>
<dbReference type="Pfam" id="PF03401">
    <property type="entry name" value="TctC"/>
    <property type="match status" value="1"/>
</dbReference>
<feature type="signal peptide" evidence="2">
    <location>
        <begin position="1"/>
        <end position="24"/>
    </location>
</feature>
<keyword evidence="2" id="KW-0732">Signal</keyword>
<sequence>MTSQITRRRAGALLTALAAAPALAQESAQPLRVIIPQPPGGATDILARLLIEPLSRELGRPVVVENRPGANGIVSINALKASRPDGSAVLLGGVSIFSFNPNLYPNLPYDPWRDFSWIAPIADTPFVMVAGRRTGITTLAQFIERARAEPERVTFGSAGIGNSTHVAMEMIAERAGIRLTHVPFAGSAPAITSIIAGDTDSMVNPLGSTLPMIRSGGVVPLATLGRERSPALPEVPTLREAGLADVTMPGWYAFVGPAGMPAPVVERLNLAVRAVVDSPAVTQRLREAVLEPVSTSAAAIQERARADSDTIGTFIRRRGIKVE</sequence>
<dbReference type="AlphaFoldDB" id="A0A9X9XB16"/>
<dbReference type="PANTHER" id="PTHR42928">
    <property type="entry name" value="TRICARBOXYLATE-BINDING PROTEIN"/>
    <property type="match status" value="1"/>
</dbReference>